<dbReference type="Gene3D" id="3.40.640.10">
    <property type="entry name" value="Type I PLP-dependent aspartate aminotransferase-like (Major domain)"/>
    <property type="match status" value="1"/>
</dbReference>
<evidence type="ECO:0000256" key="1">
    <source>
        <dbReference type="ARBA" id="ARBA00001933"/>
    </source>
</evidence>
<dbReference type="PANTHER" id="PTHR11680">
    <property type="entry name" value="SERINE HYDROXYMETHYLTRANSFERASE"/>
    <property type="match status" value="1"/>
</dbReference>
<comment type="caution">
    <text evidence="5">The sequence shown here is derived from an EMBL/GenBank/DDBJ whole genome shotgun (WGS) entry which is preliminary data.</text>
</comment>
<dbReference type="GO" id="GO:0030170">
    <property type="term" value="F:pyridoxal phosphate binding"/>
    <property type="evidence" value="ECO:0007669"/>
    <property type="project" value="TreeGrafter"/>
</dbReference>
<dbReference type="SUPFAM" id="SSF53383">
    <property type="entry name" value="PLP-dependent transferases"/>
    <property type="match status" value="1"/>
</dbReference>
<comment type="cofactor">
    <cofactor evidence="1">
        <name>pyridoxal 5'-phosphate</name>
        <dbReference type="ChEBI" id="CHEBI:597326"/>
    </cofactor>
</comment>
<evidence type="ECO:0000259" key="4">
    <source>
        <dbReference type="Pfam" id="PF00464"/>
    </source>
</evidence>
<dbReference type="EMBL" id="PSZC01000009">
    <property type="protein sequence ID" value="PPJ37464.1"/>
    <property type="molecule type" value="Genomic_DNA"/>
</dbReference>
<dbReference type="GO" id="GO:0019264">
    <property type="term" value="P:glycine biosynthetic process from serine"/>
    <property type="evidence" value="ECO:0007669"/>
    <property type="project" value="TreeGrafter"/>
</dbReference>
<gene>
    <name evidence="5" type="ORF">C5E45_15210</name>
</gene>
<keyword evidence="3" id="KW-0663">Pyridoxal phosphate</keyword>
<dbReference type="GO" id="GO:0046653">
    <property type="term" value="P:tetrahydrofolate metabolic process"/>
    <property type="evidence" value="ECO:0007669"/>
    <property type="project" value="TreeGrafter"/>
</dbReference>
<dbReference type="GO" id="GO:0004372">
    <property type="term" value="F:glycine hydroxymethyltransferase activity"/>
    <property type="evidence" value="ECO:0007669"/>
    <property type="project" value="TreeGrafter"/>
</dbReference>
<proteinExistence type="inferred from homology"/>
<dbReference type="OrthoDB" id="9803871at2"/>
<evidence type="ECO:0000256" key="3">
    <source>
        <dbReference type="ARBA" id="ARBA00022898"/>
    </source>
</evidence>
<name>A0A2S6AQH6_9NOCA</name>
<dbReference type="GO" id="GO:0005737">
    <property type="term" value="C:cytoplasm"/>
    <property type="evidence" value="ECO:0007669"/>
    <property type="project" value="TreeGrafter"/>
</dbReference>
<accession>A0A2S6AQH6</accession>
<evidence type="ECO:0000313" key="5">
    <source>
        <dbReference type="EMBL" id="PPJ37464.1"/>
    </source>
</evidence>
<dbReference type="InterPro" id="IPR039429">
    <property type="entry name" value="SHMT-like_dom"/>
</dbReference>
<reference evidence="5 6" key="1">
    <citation type="submission" date="2018-02" db="EMBL/GenBank/DDBJ databases">
        <title>8 Nocardia nova and 1 Nocardia cyriacigeorgica strain used for evolution to TMP-SMX.</title>
        <authorList>
            <person name="Mehta H."/>
            <person name="Weng J."/>
            <person name="Shamoo Y."/>
        </authorList>
    </citation>
    <scope>NUCLEOTIDE SEQUENCE [LARGE SCALE GENOMIC DNA]</scope>
    <source>
        <strain evidence="5 6">MDA3139</strain>
    </source>
</reference>
<dbReference type="InterPro" id="IPR049943">
    <property type="entry name" value="Ser_HO-MeTrfase-like"/>
</dbReference>
<dbReference type="Proteomes" id="UP000239874">
    <property type="component" value="Unassembled WGS sequence"/>
</dbReference>
<protein>
    <recommendedName>
        <fullName evidence="4">Serine hydroxymethyltransferase-like domain-containing protein</fullName>
    </recommendedName>
</protein>
<feature type="domain" description="Serine hydroxymethyltransferase-like" evidence="4">
    <location>
        <begin position="47"/>
        <end position="401"/>
    </location>
</feature>
<dbReference type="PANTHER" id="PTHR11680:SF35">
    <property type="entry name" value="SERINE HYDROXYMETHYLTRANSFERASE 1"/>
    <property type="match status" value="1"/>
</dbReference>
<dbReference type="Pfam" id="PF00464">
    <property type="entry name" value="SHMT"/>
    <property type="match status" value="1"/>
</dbReference>
<evidence type="ECO:0000256" key="2">
    <source>
        <dbReference type="ARBA" id="ARBA00006376"/>
    </source>
</evidence>
<dbReference type="AlphaFoldDB" id="A0A2S6AQH6"/>
<evidence type="ECO:0000313" key="6">
    <source>
        <dbReference type="Proteomes" id="UP000239874"/>
    </source>
</evidence>
<dbReference type="Gene3D" id="3.90.1150.10">
    <property type="entry name" value="Aspartate Aminotransferase, domain 1"/>
    <property type="match status" value="1"/>
</dbReference>
<organism evidence="5 6">
    <name type="scientific">Nocardia nova</name>
    <dbReference type="NCBI Taxonomy" id="37330"/>
    <lineage>
        <taxon>Bacteria</taxon>
        <taxon>Bacillati</taxon>
        <taxon>Actinomycetota</taxon>
        <taxon>Actinomycetes</taxon>
        <taxon>Mycobacteriales</taxon>
        <taxon>Nocardiaceae</taxon>
        <taxon>Nocardia</taxon>
    </lineage>
</organism>
<dbReference type="InterPro" id="IPR015424">
    <property type="entry name" value="PyrdxlP-dep_Trfase"/>
</dbReference>
<dbReference type="InterPro" id="IPR015421">
    <property type="entry name" value="PyrdxlP-dep_Trfase_major"/>
</dbReference>
<comment type="similarity">
    <text evidence="2">Belongs to the SHMT family.</text>
</comment>
<dbReference type="InterPro" id="IPR015422">
    <property type="entry name" value="PyrdxlP-dep_Trfase_small"/>
</dbReference>
<sequence>MPMPSAVIATSTTEQATVQTTNLPPAGDVTADPRAHLAEITARIAATEPLNRTAINLVPSENRMSPTAHALLGTDYSNRYHFNEHQTARQWEFRGGEPIAELENAGREAFSRLLHTDAEYVNLRPISGLNAMMIALAALGGAPGSTVVSISQASGGHYATGELIGRFGHRWRPIDCADGHLDLAQLEQVLAAGSVSLVYADLQNSRHVLDVAAVAELVHRYPPARLHVDCSHPLGLVLGGAHPNPLDSGAGSISSSLHKTFPGPHRGLLATRDETTHALLREAQLTMVSSHHFATALAAARAALEFETYGNGYASAVITNAQVLAAALADHGFDVAGGESGYTDTHQVWVRLQDPFAVSDRLARWGIRVNIQHDLPGCPGPMFRLGTAEPTVLGATTTDMRDLAAVIGMAREGHANRATALVSELRTRIGQQPWWSRTTEEGVWP</sequence>